<evidence type="ECO:0000313" key="2">
    <source>
        <dbReference type="Proteomes" id="UP001500840"/>
    </source>
</evidence>
<evidence type="ECO:0000313" key="1">
    <source>
        <dbReference type="EMBL" id="GAA4460203.1"/>
    </source>
</evidence>
<dbReference type="InterPro" id="IPR036390">
    <property type="entry name" value="WH_DNA-bd_sf"/>
</dbReference>
<dbReference type="InterPro" id="IPR036388">
    <property type="entry name" value="WH-like_DNA-bd_sf"/>
</dbReference>
<accession>A0ABP8N5H0</accession>
<reference evidence="2" key="1">
    <citation type="journal article" date="2019" name="Int. J. Syst. Evol. Microbiol.">
        <title>The Global Catalogue of Microorganisms (GCM) 10K type strain sequencing project: providing services to taxonomists for standard genome sequencing and annotation.</title>
        <authorList>
            <consortium name="The Broad Institute Genomics Platform"/>
            <consortium name="The Broad Institute Genome Sequencing Center for Infectious Disease"/>
            <person name="Wu L."/>
            <person name="Ma J."/>
        </authorList>
    </citation>
    <scope>NUCLEOTIDE SEQUENCE [LARGE SCALE GENOMIC DNA]</scope>
    <source>
        <strain evidence="2">JCM 17759</strain>
    </source>
</reference>
<comment type="caution">
    <text evidence="1">The sequence shown here is derived from an EMBL/GenBank/DDBJ whole genome shotgun (WGS) entry which is preliminary data.</text>
</comment>
<gene>
    <name evidence="1" type="ORF">GCM10023156_40900</name>
</gene>
<keyword evidence="2" id="KW-1185">Reference proteome</keyword>
<organism evidence="1 2">
    <name type="scientific">Novipirellula rosea</name>
    <dbReference type="NCBI Taxonomy" id="1031540"/>
    <lineage>
        <taxon>Bacteria</taxon>
        <taxon>Pseudomonadati</taxon>
        <taxon>Planctomycetota</taxon>
        <taxon>Planctomycetia</taxon>
        <taxon>Pirellulales</taxon>
        <taxon>Pirellulaceae</taxon>
        <taxon>Novipirellula</taxon>
    </lineage>
</organism>
<proteinExistence type="predicted"/>
<dbReference type="Proteomes" id="UP001500840">
    <property type="component" value="Unassembled WGS sequence"/>
</dbReference>
<dbReference type="Gene3D" id="1.10.10.10">
    <property type="entry name" value="Winged helix-like DNA-binding domain superfamily/Winged helix DNA-binding domain"/>
    <property type="match status" value="1"/>
</dbReference>
<evidence type="ECO:0008006" key="3">
    <source>
        <dbReference type="Google" id="ProtNLM"/>
    </source>
</evidence>
<dbReference type="RefSeq" id="WP_345325042.1">
    <property type="nucleotide sequence ID" value="NZ_BAABGA010000049.1"/>
</dbReference>
<dbReference type="EMBL" id="BAABGA010000049">
    <property type="protein sequence ID" value="GAA4460203.1"/>
    <property type="molecule type" value="Genomic_DNA"/>
</dbReference>
<name>A0ABP8N5H0_9BACT</name>
<dbReference type="SUPFAM" id="SSF46785">
    <property type="entry name" value="Winged helix' DNA-binding domain"/>
    <property type="match status" value="1"/>
</dbReference>
<sequence>MISEQLSETLRASIGFVISKLTQRIAATADEKLSVLNLQTKHVSVMTLVAEYGPKTQKELEDSLESEGWVSREQHSPDRRAFHISYCWKRASR</sequence>
<protein>
    <recommendedName>
        <fullName evidence="3">MarR family transcriptional regulator</fullName>
    </recommendedName>
</protein>